<comment type="caution">
    <text evidence="1">The sequence shown here is derived from an EMBL/GenBank/DDBJ whole genome shotgun (WGS) entry which is preliminary data.</text>
</comment>
<proteinExistence type="predicted"/>
<reference evidence="1 2" key="1">
    <citation type="submission" date="2024-09" db="EMBL/GenBank/DDBJ databases">
        <authorList>
            <person name="Sun Q."/>
            <person name="Mori K."/>
        </authorList>
    </citation>
    <scope>NUCLEOTIDE SEQUENCE [LARGE SCALE GENOMIC DNA]</scope>
    <source>
        <strain evidence="1 2">ATCC 51285</strain>
    </source>
</reference>
<accession>A0ABV5Z8R9</accession>
<organism evidence="1 2">
    <name type="scientific">Balneatrix alpica</name>
    <dbReference type="NCBI Taxonomy" id="75684"/>
    <lineage>
        <taxon>Bacteria</taxon>
        <taxon>Pseudomonadati</taxon>
        <taxon>Pseudomonadota</taxon>
        <taxon>Gammaproteobacteria</taxon>
        <taxon>Oceanospirillales</taxon>
        <taxon>Balneatrichaceae</taxon>
        <taxon>Balneatrix</taxon>
    </lineage>
</organism>
<evidence type="ECO:0000313" key="2">
    <source>
        <dbReference type="Proteomes" id="UP001589628"/>
    </source>
</evidence>
<sequence>MWMTGLIIFLVFLLIGSLVVSHLAYKKEQELLAREHTFNAYRARAEHIQELITQLTHLPIEHDTWSAIISYLVHILGKMKEVKPEAAYLDDVIAEQEALRNRQPQYQVPASDRAIIKTQKLIRQAMRILRQSRGDGLLSPSALEEGINHLSYIHNLVEIDAHLQQGIEATKGKHHQDAVTHLKHAKGVLLRTVMSDSERKQKLDEVERHLKEVFHPPFQFPTE</sequence>
<keyword evidence="2" id="KW-1185">Reference proteome</keyword>
<dbReference type="EMBL" id="JBHLZN010000001">
    <property type="protein sequence ID" value="MFB9885663.1"/>
    <property type="molecule type" value="Genomic_DNA"/>
</dbReference>
<dbReference type="RefSeq" id="WP_027313743.1">
    <property type="nucleotide sequence ID" value="NZ_JBHLZN010000001.1"/>
</dbReference>
<dbReference type="Proteomes" id="UP001589628">
    <property type="component" value="Unassembled WGS sequence"/>
</dbReference>
<evidence type="ECO:0000313" key="1">
    <source>
        <dbReference type="EMBL" id="MFB9885663.1"/>
    </source>
</evidence>
<protein>
    <submittedName>
        <fullName evidence="1">Uncharacterized protein</fullName>
    </submittedName>
</protein>
<name>A0ABV5Z8R9_9GAMM</name>
<gene>
    <name evidence="1" type="ORF">ACFFLH_04485</name>
</gene>